<dbReference type="Gramene" id="TuG1812G0300005646.01.T01">
    <property type="protein sequence ID" value="TuG1812G0300005646.01.T01"/>
    <property type="gene ID" value="TuG1812G0300005646.01"/>
</dbReference>
<dbReference type="KEGG" id="tua:125546281"/>
<sequence length="132" mass="14053">MPPSSMRRRRHRRQQVRLGPRHGGPGLAAQHRGRARRRRSAVRVPRRCGGAAVALARASDGAVNWSRPDAPAVEEVVWPDGVDFVAGDGALAFGTGVRDMDIVGPFELVVSDGAGGGLAELQLPSVSCLRRS</sequence>
<name>A0A8R7PY49_TRIUA</name>
<dbReference type="EnsemblPlants" id="TuG1812G0300005646.01.T01">
    <property type="protein sequence ID" value="TuG1812G0300005646.01.T01"/>
    <property type="gene ID" value="TuG1812G0300005646.01"/>
</dbReference>
<dbReference type="Gramene" id="TuG1812G0300005646.01.T02">
    <property type="protein sequence ID" value="TuG1812G0300005646.01.T02"/>
    <property type="gene ID" value="TuG1812G0300005646.01"/>
</dbReference>
<dbReference type="Proteomes" id="UP000015106">
    <property type="component" value="Chromosome 3"/>
</dbReference>
<feature type="compositionally biased region" description="Basic residues" evidence="1">
    <location>
        <begin position="1"/>
        <end position="15"/>
    </location>
</feature>
<keyword evidence="3" id="KW-1185">Reference proteome</keyword>
<accession>A0A8R7PY49</accession>
<evidence type="ECO:0000313" key="2">
    <source>
        <dbReference type="EnsemblPlants" id="TuG1812G0300005646.01.T01"/>
    </source>
</evidence>
<dbReference type="EnsemblPlants" id="TuG1812G0300005646.01.T02">
    <property type="protein sequence ID" value="TuG1812G0300005646.01.T02"/>
    <property type="gene ID" value="TuG1812G0300005646.01"/>
</dbReference>
<reference evidence="3" key="1">
    <citation type="journal article" date="2013" name="Nature">
        <title>Draft genome of the wheat A-genome progenitor Triticum urartu.</title>
        <authorList>
            <person name="Ling H.Q."/>
            <person name="Zhao S."/>
            <person name="Liu D."/>
            <person name="Wang J."/>
            <person name="Sun H."/>
            <person name="Zhang C."/>
            <person name="Fan H."/>
            <person name="Li D."/>
            <person name="Dong L."/>
            <person name="Tao Y."/>
            <person name="Gao C."/>
            <person name="Wu H."/>
            <person name="Li Y."/>
            <person name="Cui Y."/>
            <person name="Guo X."/>
            <person name="Zheng S."/>
            <person name="Wang B."/>
            <person name="Yu K."/>
            <person name="Liang Q."/>
            <person name="Yang W."/>
            <person name="Lou X."/>
            <person name="Chen J."/>
            <person name="Feng M."/>
            <person name="Jian J."/>
            <person name="Zhang X."/>
            <person name="Luo G."/>
            <person name="Jiang Y."/>
            <person name="Liu J."/>
            <person name="Wang Z."/>
            <person name="Sha Y."/>
            <person name="Zhang B."/>
            <person name="Wu H."/>
            <person name="Tang D."/>
            <person name="Shen Q."/>
            <person name="Xue P."/>
            <person name="Zou S."/>
            <person name="Wang X."/>
            <person name="Liu X."/>
            <person name="Wang F."/>
            <person name="Yang Y."/>
            <person name="An X."/>
            <person name="Dong Z."/>
            <person name="Zhang K."/>
            <person name="Zhang X."/>
            <person name="Luo M.C."/>
            <person name="Dvorak J."/>
            <person name="Tong Y."/>
            <person name="Wang J."/>
            <person name="Yang H."/>
            <person name="Li Z."/>
            <person name="Wang D."/>
            <person name="Zhang A."/>
            <person name="Wang J."/>
        </authorList>
    </citation>
    <scope>NUCLEOTIDE SEQUENCE</scope>
    <source>
        <strain evidence="3">cv. G1812</strain>
    </source>
</reference>
<dbReference type="AlphaFoldDB" id="A0A8R7PY49"/>
<proteinExistence type="predicted"/>
<evidence type="ECO:0000256" key="1">
    <source>
        <dbReference type="SAM" id="MobiDB-lite"/>
    </source>
</evidence>
<feature type="region of interest" description="Disordered" evidence="1">
    <location>
        <begin position="1"/>
        <end position="43"/>
    </location>
</feature>
<dbReference type="GeneID" id="125546281"/>
<reference evidence="2" key="3">
    <citation type="submission" date="2022-06" db="UniProtKB">
        <authorList>
            <consortium name="EnsemblPlants"/>
        </authorList>
    </citation>
    <scope>IDENTIFICATION</scope>
</reference>
<reference evidence="2" key="2">
    <citation type="submission" date="2018-03" db="EMBL/GenBank/DDBJ databases">
        <title>The Triticum urartu genome reveals the dynamic nature of wheat genome evolution.</title>
        <authorList>
            <person name="Ling H."/>
            <person name="Ma B."/>
            <person name="Shi X."/>
            <person name="Liu H."/>
            <person name="Dong L."/>
            <person name="Sun H."/>
            <person name="Cao Y."/>
            <person name="Gao Q."/>
            <person name="Zheng S."/>
            <person name="Li Y."/>
            <person name="Yu Y."/>
            <person name="Du H."/>
            <person name="Qi M."/>
            <person name="Li Y."/>
            <person name="Yu H."/>
            <person name="Cui Y."/>
            <person name="Wang N."/>
            <person name="Chen C."/>
            <person name="Wu H."/>
            <person name="Zhao Y."/>
            <person name="Zhang J."/>
            <person name="Li Y."/>
            <person name="Zhou W."/>
            <person name="Zhang B."/>
            <person name="Hu W."/>
            <person name="Eijk M."/>
            <person name="Tang J."/>
            <person name="Witsenboer H."/>
            <person name="Zhao S."/>
            <person name="Li Z."/>
            <person name="Zhang A."/>
            <person name="Wang D."/>
            <person name="Liang C."/>
        </authorList>
    </citation>
    <scope>NUCLEOTIDE SEQUENCE [LARGE SCALE GENOMIC DNA]</scope>
    <source>
        <strain evidence="2">cv. G1812</strain>
    </source>
</reference>
<dbReference type="RefSeq" id="XP_048566453.1">
    <property type="nucleotide sequence ID" value="XM_048710496.1"/>
</dbReference>
<organism evidence="2 3">
    <name type="scientific">Triticum urartu</name>
    <name type="common">Red wild einkorn</name>
    <name type="synonym">Crithodium urartu</name>
    <dbReference type="NCBI Taxonomy" id="4572"/>
    <lineage>
        <taxon>Eukaryota</taxon>
        <taxon>Viridiplantae</taxon>
        <taxon>Streptophyta</taxon>
        <taxon>Embryophyta</taxon>
        <taxon>Tracheophyta</taxon>
        <taxon>Spermatophyta</taxon>
        <taxon>Magnoliopsida</taxon>
        <taxon>Liliopsida</taxon>
        <taxon>Poales</taxon>
        <taxon>Poaceae</taxon>
        <taxon>BOP clade</taxon>
        <taxon>Pooideae</taxon>
        <taxon>Triticodae</taxon>
        <taxon>Triticeae</taxon>
        <taxon>Triticinae</taxon>
        <taxon>Triticum</taxon>
    </lineage>
</organism>
<protein>
    <submittedName>
        <fullName evidence="2">Uncharacterized protein</fullName>
    </submittedName>
</protein>
<gene>
    <name evidence="2" type="primary">LOC125546281</name>
</gene>
<feature type="compositionally biased region" description="Basic residues" evidence="1">
    <location>
        <begin position="31"/>
        <end position="43"/>
    </location>
</feature>
<evidence type="ECO:0000313" key="3">
    <source>
        <dbReference type="Proteomes" id="UP000015106"/>
    </source>
</evidence>
<dbReference type="OrthoDB" id="718215at2759"/>